<evidence type="ECO:0000313" key="1">
    <source>
        <dbReference type="Ensembl" id="ENSACDP00005012534.1"/>
    </source>
</evidence>
<evidence type="ECO:0000313" key="2">
    <source>
        <dbReference type="Proteomes" id="UP000694521"/>
    </source>
</evidence>
<keyword evidence="2" id="KW-1185">Reference proteome</keyword>
<reference evidence="1" key="2">
    <citation type="submission" date="2025-09" db="UniProtKB">
        <authorList>
            <consortium name="Ensembl"/>
        </authorList>
    </citation>
    <scope>IDENTIFICATION</scope>
</reference>
<proteinExistence type="predicted"/>
<sequence length="85" mass="9749">KYHALLKPSPASWDYLLLRYAILLTQMSTMNTCVFGQPRLSVRHLLETLHPGSPCAGQCFTNTPRTSRLLSFPSTSPWYLHKWQS</sequence>
<dbReference type="AlphaFoldDB" id="A0A8B9IJN7"/>
<organism evidence="1 2">
    <name type="scientific">Anser cygnoides</name>
    <name type="common">Swan goose</name>
    <dbReference type="NCBI Taxonomy" id="8845"/>
    <lineage>
        <taxon>Eukaryota</taxon>
        <taxon>Metazoa</taxon>
        <taxon>Chordata</taxon>
        <taxon>Craniata</taxon>
        <taxon>Vertebrata</taxon>
        <taxon>Euteleostomi</taxon>
        <taxon>Archelosauria</taxon>
        <taxon>Archosauria</taxon>
        <taxon>Dinosauria</taxon>
        <taxon>Saurischia</taxon>
        <taxon>Theropoda</taxon>
        <taxon>Coelurosauria</taxon>
        <taxon>Aves</taxon>
        <taxon>Neognathae</taxon>
        <taxon>Galloanserae</taxon>
        <taxon>Anseriformes</taxon>
        <taxon>Anatidae</taxon>
        <taxon>Anserinae</taxon>
        <taxon>Anser</taxon>
    </lineage>
</organism>
<name>A0A8B9IJN7_ANSCY</name>
<reference evidence="1" key="1">
    <citation type="submission" date="2025-08" db="UniProtKB">
        <authorList>
            <consortium name="Ensembl"/>
        </authorList>
    </citation>
    <scope>IDENTIFICATION</scope>
</reference>
<dbReference type="Proteomes" id="UP000694521">
    <property type="component" value="Unplaced"/>
</dbReference>
<protein>
    <submittedName>
        <fullName evidence="1">Uncharacterized protein</fullName>
    </submittedName>
</protein>
<accession>A0A8B9IJN7</accession>
<dbReference type="Ensembl" id="ENSACDT00005015110.1">
    <property type="protein sequence ID" value="ENSACDP00005012534.1"/>
    <property type="gene ID" value="ENSACDG00005009228.1"/>
</dbReference>